<dbReference type="EMBL" id="MHJU01000012">
    <property type="protein sequence ID" value="OGY73474.1"/>
    <property type="molecule type" value="Genomic_DNA"/>
</dbReference>
<organism evidence="1 2">
    <name type="scientific">Candidatus Jacksonbacteria bacterium RIFCSPLOWO2_02_FULL_44_20</name>
    <dbReference type="NCBI Taxonomy" id="1798460"/>
    <lineage>
        <taxon>Bacteria</taxon>
        <taxon>Candidatus Jacksoniibacteriota</taxon>
    </lineage>
</organism>
<reference evidence="1 2" key="1">
    <citation type="journal article" date="2016" name="Nat. Commun.">
        <title>Thousands of microbial genomes shed light on interconnected biogeochemical processes in an aquifer system.</title>
        <authorList>
            <person name="Anantharaman K."/>
            <person name="Brown C.T."/>
            <person name="Hug L.A."/>
            <person name="Sharon I."/>
            <person name="Castelle C.J."/>
            <person name="Probst A.J."/>
            <person name="Thomas B.C."/>
            <person name="Singh A."/>
            <person name="Wilkins M.J."/>
            <person name="Karaoz U."/>
            <person name="Brodie E.L."/>
            <person name="Williams K.H."/>
            <person name="Hubbard S.S."/>
            <person name="Banfield J.F."/>
        </authorList>
    </citation>
    <scope>NUCLEOTIDE SEQUENCE [LARGE SCALE GENOMIC DNA]</scope>
</reference>
<proteinExistence type="predicted"/>
<accession>A0A1G2A9D9</accession>
<sequence>MSIKNHERQILVEPKEQVSVPKPPRIFELINSQEPLQKKLEQITSQIYTDFYTAASMSDREKVALGLLGLLEFGNDGLAALQYGIAQDTGALGETARKLVSFLPEKPNADEFAKRTALEKSLDIQRYGDIIFDEWEMEDDELAHLYKINPILQKKFSNKKAFQAAYIQQRGLKPGIRKEERLEQERLLMQGVPPGEATYRFMKKRKEEELISDIRSFGNYEASYIELLGPLDVLRLRSEKEPKFLLVGADWGAGEFVQFIDKINPNGKKYIIDKTKMYTSFFKHIQSQDKSLITIMDGLNLGFKKEQFDCVFINYLLGVLIGDKNQTFKESLRLLFTQLFAVLKKGGSLCIVDEYEYAHKFSKDELVEILQGAGFSKTNDAGFPLFCLFQHDRLRGIIDENGFGQFKNIPLVCKDNDFTFRFSKP</sequence>
<protein>
    <submittedName>
        <fullName evidence="1">Uncharacterized protein</fullName>
    </submittedName>
</protein>
<dbReference type="SUPFAM" id="SSF53335">
    <property type="entry name" value="S-adenosyl-L-methionine-dependent methyltransferases"/>
    <property type="match status" value="1"/>
</dbReference>
<dbReference type="Proteomes" id="UP000178315">
    <property type="component" value="Unassembled WGS sequence"/>
</dbReference>
<evidence type="ECO:0000313" key="2">
    <source>
        <dbReference type="Proteomes" id="UP000178315"/>
    </source>
</evidence>
<dbReference type="InterPro" id="IPR029063">
    <property type="entry name" value="SAM-dependent_MTases_sf"/>
</dbReference>
<comment type="caution">
    <text evidence="1">The sequence shown here is derived from an EMBL/GenBank/DDBJ whole genome shotgun (WGS) entry which is preliminary data.</text>
</comment>
<dbReference type="Gene3D" id="3.40.50.150">
    <property type="entry name" value="Vaccinia Virus protein VP39"/>
    <property type="match status" value="1"/>
</dbReference>
<name>A0A1G2A9D9_9BACT</name>
<gene>
    <name evidence="1" type="ORF">A3H61_04980</name>
</gene>
<dbReference type="AlphaFoldDB" id="A0A1G2A9D9"/>
<evidence type="ECO:0000313" key="1">
    <source>
        <dbReference type="EMBL" id="OGY73474.1"/>
    </source>
</evidence>